<dbReference type="AlphaFoldDB" id="A0A5M3N489"/>
<evidence type="ECO:0000313" key="1">
    <source>
        <dbReference type="EMBL" id="EIW85854.1"/>
    </source>
</evidence>
<keyword evidence="2" id="KW-1185">Reference proteome</keyword>
<dbReference type="KEGG" id="cput:CONPUDRAFT_80238"/>
<dbReference type="OrthoDB" id="27073at2759"/>
<organism evidence="1 2">
    <name type="scientific">Coniophora puteana (strain RWD-64-598)</name>
    <name type="common">Brown rot fungus</name>
    <dbReference type="NCBI Taxonomy" id="741705"/>
    <lineage>
        <taxon>Eukaryota</taxon>
        <taxon>Fungi</taxon>
        <taxon>Dikarya</taxon>
        <taxon>Basidiomycota</taxon>
        <taxon>Agaricomycotina</taxon>
        <taxon>Agaricomycetes</taxon>
        <taxon>Agaricomycetidae</taxon>
        <taxon>Boletales</taxon>
        <taxon>Coniophorineae</taxon>
        <taxon>Coniophoraceae</taxon>
        <taxon>Coniophora</taxon>
    </lineage>
</organism>
<dbReference type="Proteomes" id="UP000053558">
    <property type="component" value="Unassembled WGS sequence"/>
</dbReference>
<feature type="non-terminal residue" evidence="1">
    <location>
        <position position="207"/>
    </location>
</feature>
<dbReference type="SUPFAM" id="SSF74788">
    <property type="entry name" value="Cullin repeat-like"/>
    <property type="match status" value="1"/>
</dbReference>
<gene>
    <name evidence="1" type="ORF">CONPUDRAFT_80238</name>
</gene>
<dbReference type="InterPro" id="IPR016159">
    <property type="entry name" value="Cullin_repeat-like_dom_sf"/>
</dbReference>
<evidence type="ECO:0008006" key="3">
    <source>
        <dbReference type="Google" id="ProtNLM"/>
    </source>
</evidence>
<dbReference type="GeneID" id="19210058"/>
<evidence type="ECO:0000313" key="2">
    <source>
        <dbReference type="Proteomes" id="UP000053558"/>
    </source>
</evidence>
<dbReference type="Gene3D" id="1.20.1310.10">
    <property type="entry name" value="Cullin Repeats"/>
    <property type="match status" value="1"/>
</dbReference>
<accession>A0A5M3N489</accession>
<comment type="caution">
    <text evidence="1">The sequence shown here is derived from an EMBL/GenBank/DDBJ whole genome shotgun (WGS) entry which is preliminary data.</text>
</comment>
<sequence>MRARDISDIKSGMNYQTYMKGYTAIVNFSRQNSSDNPPKLYERFDAYFADVARSILASLLPVDPAASKDDSIEELILGSRIVARFEAYKDGAAFVDRMSAYLNRHYVRREVDEGKGWSRKENIVDKKMFEDAAQEWRAHPAEMQKLMKKWREKELKRWGFSQEDQGRGGGTAAEKETMAVQRAEAGSKLFVVVSTRAVALRRFRTEV</sequence>
<reference evidence="2" key="1">
    <citation type="journal article" date="2012" name="Science">
        <title>The Paleozoic origin of enzymatic lignin decomposition reconstructed from 31 fungal genomes.</title>
        <authorList>
            <person name="Floudas D."/>
            <person name="Binder M."/>
            <person name="Riley R."/>
            <person name="Barry K."/>
            <person name="Blanchette R.A."/>
            <person name="Henrissat B."/>
            <person name="Martinez A.T."/>
            <person name="Otillar R."/>
            <person name="Spatafora J.W."/>
            <person name="Yadav J.S."/>
            <person name="Aerts A."/>
            <person name="Benoit I."/>
            <person name="Boyd A."/>
            <person name="Carlson A."/>
            <person name="Copeland A."/>
            <person name="Coutinho P.M."/>
            <person name="de Vries R.P."/>
            <person name="Ferreira P."/>
            <person name="Findley K."/>
            <person name="Foster B."/>
            <person name="Gaskell J."/>
            <person name="Glotzer D."/>
            <person name="Gorecki P."/>
            <person name="Heitman J."/>
            <person name="Hesse C."/>
            <person name="Hori C."/>
            <person name="Igarashi K."/>
            <person name="Jurgens J.A."/>
            <person name="Kallen N."/>
            <person name="Kersten P."/>
            <person name="Kohler A."/>
            <person name="Kuees U."/>
            <person name="Kumar T.K.A."/>
            <person name="Kuo A."/>
            <person name="LaButti K."/>
            <person name="Larrondo L.F."/>
            <person name="Lindquist E."/>
            <person name="Ling A."/>
            <person name="Lombard V."/>
            <person name="Lucas S."/>
            <person name="Lundell T."/>
            <person name="Martin R."/>
            <person name="McLaughlin D.J."/>
            <person name="Morgenstern I."/>
            <person name="Morin E."/>
            <person name="Murat C."/>
            <person name="Nagy L.G."/>
            <person name="Nolan M."/>
            <person name="Ohm R.A."/>
            <person name="Patyshakuliyeva A."/>
            <person name="Rokas A."/>
            <person name="Ruiz-Duenas F.J."/>
            <person name="Sabat G."/>
            <person name="Salamov A."/>
            <person name="Samejima M."/>
            <person name="Schmutz J."/>
            <person name="Slot J.C."/>
            <person name="St John F."/>
            <person name="Stenlid J."/>
            <person name="Sun H."/>
            <person name="Sun S."/>
            <person name="Syed K."/>
            <person name="Tsang A."/>
            <person name="Wiebenga A."/>
            <person name="Young D."/>
            <person name="Pisabarro A."/>
            <person name="Eastwood D.C."/>
            <person name="Martin F."/>
            <person name="Cullen D."/>
            <person name="Grigoriev I.V."/>
            <person name="Hibbett D.S."/>
        </authorList>
    </citation>
    <scope>NUCLEOTIDE SEQUENCE [LARGE SCALE GENOMIC DNA]</scope>
    <source>
        <strain evidence="2">RWD-64-598 SS2</strain>
    </source>
</reference>
<proteinExistence type="predicted"/>
<name>A0A5M3N489_CONPW</name>
<dbReference type="EMBL" id="JH711574">
    <property type="protein sequence ID" value="EIW85854.1"/>
    <property type="molecule type" value="Genomic_DNA"/>
</dbReference>
<dbReference type="RefSeq" id="XP_007764353.1">
    <property type="nucleotide sequence ID" value="XM_007766163.1"/>
</dbReference>
<protein>
    <recommendedName>
        <fullName evidence="3">Cullin N-terminal domain-containing protein</fullName>
    </recommendedName>
</protein>